<reference evidence="1" key="1">
    <citation type="journal article" date="2022" name="Virus Res.">
        <title>Genome analysis of Psilogramma increta granulovirus and its intrapopulation diversity.</title>
        <authorList>
            <person name="Zhang H."/>
            <person name="Li L."/>
            <person name="Chen B."/>
            <person name="Zuo Y."/>
            <person name="Wu W."/>
            <person name="Yuan M."/>
            <person name="Yang K."/>
        </authorList>
    </citation>
    <scope>NUCLEOTIDE SEQUENCE</scope>
    <source>
        <strain evidence="1">GZ</strain>
    </source>
</reference>
<accession>A0A977XVJ9</accession>
<dbReference type="EMBL" id="ON803509">
    <property type="protein sequence ID" value="UXX41869.1"/>
    <property type="molecule type" value="Genomic_DNA"/>
</dbReference>
<dbReference type="Pfam" id="PF05092">
    <property type="entry name" value="PIF"/>
    <property type="match status" value="1"/>
</dbReference>
<sequence>MYSLLIVSVILLCLVLAHHFNLIYYAAINKLYTPSLYLHDNSAIPLLRPPEEFIINENELSCHTTPTPCTSNADCQLCVESLASCQEFLEDVILEITADNQMQINAGERYCLALDNRSARNCNPNTGTWMLRRVDNENFALICHCDTPGLVTQMNIYDDCTLAVGCAPNGIIADINSSPLRCLCNDGYMPELSATNTPYCRPKVMRDVMLDGNFFHRPPCLDGFLPADHPAFDTVYRRQIGANVCLPDPCSIDPLTGERHNGRVYYDATGGIDNGSLIMCQCSINDDLYPVFSHGSMLNTRYSANDFEIANYCLKPLTVNRRSVRSDIKVFWARNSLKSDADIVFQVDRHQVHAPYHVLLYKRFTEHPTVVVSTAFLLKFQLNSAHVSASTERVDVFQGYCHLNYLRTHVQSCPLPGRGLCTNPQVCGAVNCTFNPCIGSVASVGYRNQCFFFRINPTFENMGNVGRIAIWNTPNFYTQESVPVTFYVNALGATDGGYGIPNDVRTFYFTCASENVHPSQYNNLIQILSTFPLYNS</sequence>
<dbReference type="Proteomes" id="UP001265762">
    <property type="component" value="Segment"/>
</dbReference>
<keyword evidence="2" id="KW-1185">Reference proteome</keyword>
<name>A0A977XVJ9_9BBAC</name>
<organism evidence="1 2">
    <name type="scientific">Psilogramma increta granulovirus</name>
    <dbReference type="NCBI Taxonomy" id="2953508"/>
    <lineage>
        <taxon>Viruses</taxon>
        <taxon>Viruses incertae sedis</taxon>
        <taxon>Naldaviricetes</taxon>
        <taxon>Lefavirales</taxon>
        <taxon>Baculoviridae</taxon>
        <taxon>Betabaculovirus</taxon>
        <taxon>Betabaculovirus psincretae</taxon>
    </lineage>
</organism>
<evidence type="ECO:0000313" key="2">
    <source>
        <dbReference type="Proteomes" id="UP001265762"/>
    </source>
</evidence>
<proteinExistence type="predicted"/>
<dbReference type="InterPro" id="IPR007784">
    <property type="entry name" value="PIR"/>
</dbReference>
<evidence type="ECO:0000313" key="1">
    <source>
        <dbReference type="EMBL" id="UXX41869.1"/>
    </source>
</evidence>
<protein>
    <submittedName>
        <fullName evidence="1">Pif-1</fullName>
    </submittedName>
</protein>